<feature type="compositionally biased region" description="Basic and acidic residues" evidence="1">
    <location>
        <begin position="1"/>
        <end position="10"/>
    </location>
</feature>
<gene>
    <name evidence="2" type="ORF">GMARGA_LOCUS6600</name>
</gene>
<name>A0ABN7UH27_GIGMA</name>
<accession>A0ABN7UH27</accession>
<reference evidence="2 3" key="1">
    <citation type="submission" date="2021-06" db="EMBL/GenBank/DDBJ databases">
        <authorList>
            <person name="Kallberg Y."/>
            <person name="Tangrot J."/>
            <person name="Rosling A."/>
        </authorList>
    </citation>
    <scope>NUCLEOTIDE SEQUENCE [LARGE SCALE GENOMIC DNA]</scope>
    <source>
        <strain evidence="2 3">120-4 pot B 10/14</strain>
    </source>
</reference>
<protein>
    <submittedName>
        <fullName evidence="2">25114_t:CDS:1</fullName>
    </submittedName>
</protein>
<evidence type="ECO:0000313" key="2">
    <source>
        <dbReference type="EMBL" id="CAG8595117.1"/>
    </source>
</evidence>
<keyword evidence="3" id="KW-1185">Reference proteome</keyword>
<dbReference type="EMBL" id="CAJVQB010003025">
    <property type="protein sequence ID" value="CAG8595117.1"/>
    <property type="molecule type" value="Genomic_DNA"/>
</dbReference>
<feature type="compositionally biased region" description="Low complexity" evidence="1">
    <location>
        <begin position="11"/>
        <end position="21"/>
    </location>
</feature>
<proteinExistence type="predicted"/>
<evidence type="ECO:0000313" key="3">
    <source>
        <dbReference type="Proteomes" id="UP000789901"/>
    </source>
</evidence>
<evidence type="ECO:0000256" key="1">
    <source>
        <dbReference type="SAM" id="MobiDB-lite"/>
    </source>
</evidence>
<organism evidence="2 3">
    <name type="scientific">Gigaspora margarita</name>
    <dbReference type="NCBI Taxonomy" id="4874"/>
    <lineage>
        <taxon>Eukaryota</taxon>
        <taxon>Fungi</taxon>
        <taxon>Fungi incertae sedis</taxon>
        <taxon>Mucoromycota</taxon>
        <taxon>Glomeromycotina</taxon>
        <taxon>Glomeromycetes</taxon>
        <taxon>Diversisporales</taxon>
        <taxon>Gigasporaceae</taxon>
        <taxon>Gigaspora</taxon>
    </lineage>
</organism>
<feature type="compositionally biased region" description="Basic and acidic residues" evidence="1">
    <location>
        <begin position="41"/>
        <end position="53"/>
    </location>
</feature>
<sequence length="53" mass="6065">MTKSTAHDTNNEINTDDTNNNLPTKRQDETRPTKEGITISDPKKIPKEREKLV</sequence>
<comment type="caution">
    <text evidence="2">The sequence shown here is derived from an EMBL/GenBank/DDBJ whole genome shotgun (WGS) entry which is preliminary data.</text>
</comment>
<feature type="compositionally biased region" description="Basic and acidic residues" evidence="1">
    <location>
        <begin position="25"/>
        <end position="34"/>
    </location>
</feature>
<feature type="region of interest" description="Disordered" evidence="1">
    <location>
        <begin position="1"/>
        <end position="53"/>
    </location>
</feature>
<dbReference type="Proteomes" id="UP000789901">
    <property type="component" value="Unassembled WGS sequence"/>
</dbReference>